<protein>
    <submittedName>
        <fullName evidence="1">Uncharacterized protein</fullName>
    </submittedName>
</protein>
<proteinExistence type="predicted"/>
<dbReference type="RefSeq" id="WP_103966854.1">
    <property type="nucleotide sequence ID" value="NZ_FNUX01000017.1"/>
</dbReference>
<accession>A0A1H5W7P5</accession>
<dbReference type="Proteomes" id="UP000236753">
    <property type="component" value="Unassembled WGS sequence"/>
</dbReference>
<name>A0A1H5W7P5_9PROT</name>
<dbReference type="EMBL" id="FNUX01000017">
    <property type="protein sequence ID" value="SEF95504.1"/>
    <property type="molecule type" value="Genomic_DNA"/>
</dbReference>
<dbReference type="AlphaFoldDB" id="A0A1H5W7P5"/>
<dbReference type="OrthoDB" id="583587at2"/>
<gene>
    <name evidence="1" type="ORF">SAMN05216334_1174</name>
</gene>
<evidence type="ECO:0000313" key="2">
    <source>
        <dbReference type="Proteomes" id="UP000236753"/>
    </source>
</evidence>
<organism evidence="1 2">
    <name type="scientific">Nitrosomonas ureae</name>
    <dbReference type="NCBI Taxonomy" id="44577"/>
    <lineage>
        <taxon>Bacteria</taxon>
        <taxon>Pseudomonadati</taxon>
        <taxon>Pseudomonadota</taxon>
        <taxon>Betaproteobacteria</taxon>
        <taxon>Nitrosomonadales</taxon>
        <taxon>Nitrosomonadaceae</taxon>
        <taxon>Nitrosomonas</taxon>
    </lineage>
</organism>
<reference evidence="1 2" key="1">
    <citation type="submission" date="2016-10" db="EMBL/GenBank/DDBJ databases">
        <authorList>
            <person name="de Groot N.N."/>
        </authorList>
    </citation>
    <scope>NUCLEOTIDE SEQUENCE [LARGE SCALE GENOMIC DNA]</scope>
    <source>
        <strain evidence="1 2">Nm13</strain>
    </source>
</reference>
<sequence>MAVTDRQLLWRQGDVLTDEAAKALNLQNSENTDQPFVVVISHDCDLAAGVDKAPDSEVIIGRRIDELGGDSYGKTARRLHIEYLTENGPVTIELLATTKQSIAKSNLFATHPRQDMWLDGRGVGILQRWLASRYHRAAFPEAFEYRLRAATIPGRKTFLKKIESILDAGGEHIRALLFDLDEGKDVERKTPEDLYQLGIIVLYDSSQDEPIAAIAATKAAKELEDLFETAFHSPKVGWLNICLQYCDPMSDSAITVAQREMLKQWRLEHMSLQTDPPQPMITL</sequence>
<evidence type="ECO:0000313" key="1">
    <source>
        <dbReference type="EMBL" id="SEF95504.1"/>
    </source>
</evidence>